<name>A0ABW6TLK8_9NOCA</name>
<dbReference type="EMBL" id="JBIATK010000012">
    <property type="protein sequence ID" value="MFF4027021.1"/>
    <property type="molecule type" value="Genomic_DNA"/>
</dbReference>
<dbReference type="PROSITE" id="PS00221">
    <property type="entry name" value="MIP"/>
    <property type="match status" value="1"/>
</dbReference>
<dbReference type="Proteomes" id="UP001602089">
    <property type="component" value="Unassembled WGS sequence"/>
</dbReference>
<dbReference type="InterPro" id="IPR022357">
    <property type="entry name" value="MIP_CS"/>
</dbReference>
<evidence type="ECO:0000313" key="2">
    <source>
        <dbReference type="Proteomes" id="UP001602089"/>
    </source>
</evidence>
<evidence type="ECO:0000313" key="1">
    <source>
        <dbReference type="EMBL" id="MFF4027021.1"/>
    </source>
</evidence>
<dbReference type="RefSeq" id="WP_387132195.1">
    <property type="nucleotide sequence ID" value="NZ_JBIATK010000012.1"/>
</dbReference>
<dbReference type="Pfam" id="PF23140">
    <property type="entry name" value="Gp80"/>
    <property type="match status" value="1"/>
</dbReference>
<protein>
    <submittedName>
        <fullName evidence="1">Uncharacterized protein</fullName>
    </submittedName>
</protein>
<reference evidence="1 2" key="1">
    <citation type="submission" date="2024-10" db="EMBL/GenBank/DDBJ databases">
        <title>The Natural Products Discovery Center: Release of the First 8490 Sequenced Strains for Exploring Actinobacteria Biosynthetic Diversity.</title>
        <authorList>
            <person name="Kalkreuter E."/>
            <person name="Kautsar S.A."/>
            <person name="Yang D."/>
            <person name="Bader C.D."/>
            <person name="Teijaro C.N."/>
            <person name="Fluegel L."/>
            <person name="Davis C.M."/>
            <person name="Simpson J.R."/>
            <person name="Lauterbach L."/>
            <person name="Steele A.D."/>
            <person name="Gui C."/>
            <person name="Meng S."/>
            <person name="Li G."/>
            <person name="Viehrig K."/>
            <person name="Ye F."/>
            <person name="Su P."/>
            <person name="Kiefer A.F."/>
            <person name="Nichols A."/>
            <person name="Cepeda A.J."/>
            <person name="Yan W."/>
            <person name="Fan B."/>
            <person name="Jiang Y."/>
            <person name="Adhikari A."/>
            <person name="Zheng C.-J."/>
            <person name="Schuster L."/>
            <person name="Cowan T.M."/>
            <person name="Smanski M.J."/>
            <person name="Chevrette M.G."/>
            <person name="De Carvalho L.P.S."/>
            <person name="Shen B."/>
        </authorList>
    </citation>
    <scope>NUCLEOTIDE SEQUENCE [LARGE SCALE GENOMIC DNA]</scope>
    <source>
        <strain evidence="1 2">NPDC001867</strain>
    </source>
</reference>
<gene>
    <name evidence="1" type="ORF">ACFYY5_29650</name>
</gene>
<comment type="caution">
    <text evidence="1">The sequence shown here is derived from an EMBL/GenBank/DDBJ whole genome shotgun (WGS) entry which is preliminary data.</text>
</comment>
<proteinExistence type="predicted"/>
<accession>A0ABW6TLK8</accession>
<dbReference type="InterPro" id="IPR056908">
    <property type="entry name" value="Gp80-like"/>
</dbReference>
<keyword evidence="2" id="KW-1185">Reference proteome</keyword>
<sequence length="115" mass="11187">MALSTNTAKQAAADGVKGLAAAPWVSLHTANPGSTGASEASGAPYGRVQATWSSGTTGTLTAAQVAVPAPAGTYTYGGLWTAQTGGTFIAGDALNPSVTLGANGTINVTPSYTQS</sequence>
<organism evidence="1 2">
    <name type="scientific">Nocardia elegans</name>
    <dbReference type="NCBI Taxonomy" id="300029"/>
    <lineage>
        <taxon>Bacteria</taxon>
        <taxon>Bacillati</taxon>
        <taxon>Actinomycetota</taxon>
        <taxon>Actinomycetes</taxon>
        <taxon>Mycobacteriales</taxon>
        <taxon>Nocardiaceae</taxon>
        <taxon>Nocardia</taxon>
    </lineage>
</organism>